<sequence length="507" mass="58284">MLKLSHLTIRHTKDLRDLVRNLSLTIHEGEKVAIIGEEGNGKSSLLQVLMSPKSLPDYLTIEGEITTSFHSYAYIPQTLPEALKGKTLEEYFFGEDELDYAALYRLADQLQFDSNRFASDQVIGSLSGGEALKVQLLHELCRPHELLFLDEPSNDLDLETLDWLQQMIQTSPQTILFISHHEDFLTQTADTIIHLRQIKHRKEAETIVEHLGYQDYSSQREQQFKQQSQQAANDQRTYRKTMEKHRLVRQQVETSLRNTKDSTAGRLLAKKMKSLLSQEKRYEREFQSMTSQPYDEEVINLHFPPLTPLSPQKRVLLLDQEELAIGDRILVKNLSLTLQGQDKIGIIGSNGVGKSTFLKMIWESLQKNESIRTAYMPQDYTELLPLTQTPVQFLQHSGDREEINTIQLHLASLNFTYSEMHHPISELSGGQQGKLFLLQLVHTSPQFLLLDEPTRNFSPTSQPEIRRLFVDYPGGLVTVSHDRTFLKEVCQKIYRLTENGLVEIESL</sequence>
<dbReference type="KEGG" id="svf:NCTC3166_00905"/>
<dbReference type="Gene3D" id="3.40.50.300">
    <property type="entry name" value="P-loop containing nucleotide triphosphate hydrolases"/>
    <property type="match status" value="2"/>
</dbReference>
<evidence type="ECO:0000259" key="3">
    <source>
        <dbReference type="PROSITE" id="PS50893"/>
    </source>
</evidence>
<feature type="domain" description="ABC transporter" evidence="3">
    <location>
        <begin position="315"/>
        <end position="507"/>
    </location>
</feature>
<accession>A0A3S4L0H7</accession>
<dbReference type="PANTHER" id="PTHR42855">
    <property type="entry name" value="ABC TRANSPORTER ATP-BINDING SUBUNIT"/>
    <property type="match status" value="1"/>
</dbReference>
<gene>
    <name evidence="4" type="primary">yjjK_2</name>
    <name evidence="4" type="ORF">NCTC3166_00905</name>
</gene>
<dbReference type="InterPro" id="IPR051309">
    <property type="entry name" value="ABCF_ATPase"/>
</dbReference>
<dbReference type="SMART" id="SM00382">
    <property type="entry name" value="AAA"/>
    <property type="match status" value="2"/>
</dbReference>
<protein>
    <submittedName>
        <fullName evidence="4">ABC transporter ATP-binding protein</fullName>
        <ecNumber evidence="4">3.6.3.-</ecNumber>
    </submittedName>
</protein>
<dbReference type="InterPro" id="IPR003593">
    <property type="entry name" value="AAA+_ATPase"/>
</dbReference>
<dbReference type="EMBL" id="LR134266">
    <property type="protein sequence ID" value="VED67090.1"/>
    <property type="molecule type" value="Genomic_DNA"/>
</dbReference>
<evidence type="ECO:0000313" key="5">
    <source>
        <dbReference type="Proteomes" id="UP000270025"/>
    </source>
</evidence>
<dbReference type="CDD" id="cd03221">
    <property type="entry name" value="ABCF_EF-3"/>
    <property type="match status" value="1"/>
</dbReference>
<keyword evidence="4" id="KW-0378">Hydrolase</keyword>
<dbReference type="Proteomes" id="UP000270025">
    <property type="component" value="Chromosome"/>
</dbReference>
<dbReference type="PROSITE" id="PS50893">
    <property type="entry name" value="ABC_TRANSPORTER_2"/>
    <property type="match status" value="2"/>
</dbReference>
<feature type="domain" description="ABC transporter" evidence="3">
    <location>
        <begin position="2"/>
        <end position="222"/>
    </location>
</feature>
<dbReference type="EC" id="3.6.3.-" evidence="4"/>
<evidence type="ECO:0000256" key="2">
    <source>
        <dbReference type="ARBA" id="ARBA00022840"/>
    </source>
</evidence>
<organism evidence="4 5">
    <name type="scientific">Streptococcus viridans</name>
    <dbReference type="NCBI Taxonomy" id="78535"/>
    <lineage>
        <taxon>Bacteria</taxon>
        <taxon>Bacillati</taxon>
        <taxon>Bacillota</taxon>
        <taxon>Bacilli</taxon>
        <taxon>Lactobacillales</taxon>
        <taxon>Streptococcaceae</taxon>
        <taxon>Streptococcus</taxon>
    </lineage>
</organism>
<dbReference type="AlphaFoldDB" id="A0A3S4L0H7"/>
<name>A0A3S4L0H7_9STRE</name>
<evidence type="ECO:0000313" key="4">
    <source>
        <dbReference type="EMBL" id="VED67090.1"/>
    </source>
</evidence>
<keyword evidence="1" id="KW-0547">Nucleotide-binding</keyword>
<keyword evidence="2 4" id="KW-0067">ATP-binding</keyword>
<evidence type="ECO:0000256" key="1">
    <source>
        <dbReference type="ARBA" id="ARBA00022741"/>
    </source>
</evidence>
<dbReference type="GO" id="GO:0016887">
    <property type="term" value="F:ATP hydrolysis activity"/>
    <property type="evidence" value="ECO:0007669"/>
    <property type="project" value="InterPro"/>
</dbReference>
<keyword evidence="5" id="KW-1185">Reference proteome</keyword>
<dbReference type="InterPro" id="IPR003439">
    <property type="entry name" value="ABC_transporter-like_ATP-bd"/>
</dbReference>
<dbReference type="Pfam" id="PF00005">
    <property type="entry name" value="ABC_tran"/>
    <property type="match status" value="2"/>
</dbReference>
<dbReference type="SUPFAM" id="SSF52540">
    <property type="entry name" value="P-loop containing nucleoside triphosphate hydrolases"/>
    <property type="match status" value="2"/>
</dbReference>
<dbReference type="GO" id="GO:0005524">
    <property type="term" value="F:ATP binding"/>
    <property type="evidence" value="ECO:0007669"/>
    <property type="project" value="UniProtKB-KW"/>
</dbReference>
<dbReference type="InterPro" id="IPR027417">
    <property type="entry name" value="P-loop_NTPase"/>
</dbReference>
<reference evidence="4 5" key="1">
    <citation type="submission" date="2018-12" db="EMBL/GenBank/DDBJ databases">
        <authorList>
            <consortium name="Pathogen Informatics"/>
        </authorList>
    </citation>
    <scope>NUCLEOTIDE SEQUENCE [LARGE SCALE GENOMIC DNA]</scope>
    <source>
        <strain evidence="4 5">NCTC3166</strain>
    </source>
</reference>
<dbReference type="RefSeq" id="WP_126404137.1">
    <property type="nucleotide sequence ID" value="NZ_LR134266.1"/>
</dbReference>
<proteinExistence type="predicted"/>
<dbReference type="PANTHER" id="PTHR42855:SF2">
    <property type="entry name" value="DRUG RESISTANCE ABC TRANSPORTER,ATP-BINDING PROTEIN"/>
    <property type="match status" value="1"/>
</dbReference>